<dbReference type="InterPro" id="IPR000086">
    <property type="entry name" value="NUDIX_hydrolase_dom"/>
</dbReference>
<evidence type="ECO:0000256" key="1">
    <source>
        <dbReference type="ARBA" id="ARBA00004173"/>
    </source>
</evidence>
<dbReference type="InterPro" id="IPR021757">
    <property type="entry name" value="Ribosomal_mL46_N"/>
</dbReference>
<keyword evidence="11" id="KW-1185">Reference proteome</keyword>
<keyword evidence="4" id="KW-0689">Ribosomal protein</keyword>
<protein>
    <recommendedName>
        <fullName evidence="7">Large ribosomal subunit protein mL46</fullName>
    </recommendedName>
</protein>
<dbReference type="FunFam" id="3.90.79.10:FF:000018">
    <property type="entry name" value="39S ribosomal protein L46, mitochondrial"/>
    <property type="match status" value="1"/>
</dbReference>
<gene>
    <name evidence="10" type="ORF">INT45_008929</name>
</gene>
<dbReference type="Pfam" id="PF11788">
    <property type="entry name" value="MRP-L46"/>
    <property type="match status" value="1"/>
</dbReference>
<dbReference type="Gene3D" id="3.90.79.10">
    <property type="entry name" value="Nucleoside Triphosphate Pyrophosphohydrolase"/>
    <property type="match status" value="1"/>
</dbReference>
<dbReference type="Proteomes" id="UP000646827">
    <property type="component" value="Unassembled WGS sequence"/>
</dbReference>
<dbReference type="CDD" id="cd04661">
    <property type="entry name" value="NUDIX_MRP_L46"/>
    <property type="match status" value="1"/>
</dbReference>
<evidence type="ECO:0000256" key="7">
    <source>
        <dbReference type="ARBA" id="ARBA00035190"/>
    </source>
</evidence>
<feature type="domain" description="Nudix hydrolase" evidence="8">
    <location>
        <begin position="154"/>
        <end position="261"/>
    </location>
</feature>
<dbReference type="PANTHER" id="PTHR13124">
    <property type="entry name" value="39S RIBOSOMAL PROTEIN L46, MITOCHONDRIAL PRECURSOR-RELATED"/>
    <property type="match status" value="1"/>
</dbReference>
<evidence type="ECO:0000313" key="11">
    <source>
        <dbReference type="Proteomes" id="UP000646827"/>
    </source>
</evidence>
<dbReference type="PANTHER" id="PTHR13124:SF12">
    <property type="entry name" value="LARGE RIBOSOMAL SUBUNIT PROTEIN ML46"/>
    <property type="match status" value="1"/>
</dbReference>
<dbReference type="GO" id="GO:0005743">
    <property type="term" value="C:mitochondrial inner membrane"/>
    <property type="evidence" value="ECO:0007669"/>
    <property type="project" value="UniProtKB-ARBA"/>
</dbReference>
<accession>A0A8H7S7P1</accession>
<dbReference type="OrthoDB" id="414075at2759"/>
<keyword evidence="3" id="KW-0809">Transit peptide</keyword>
<organism evidence="10 11">
    <name type="scientific">Circinella minor</name>
    <dbReference type="NCBI Taxonomy" id="1195481"/>
    <lineage>
        <taxon>Eukaryota</taxon>
        <taxon>Fungi</taxon>
        <taxon>Fungi incertae sedis</taxon>
        <taxon>Mucoromycota</taxon>
        <taxon>Mucoromycotina</taxon>
        <taxon>Mucoromycetes</taxon>
        <taxon>Mucorales</taxon>
        <taxon>Lichtheimiaceae</taxon>
        <taxon>Circinella</taxon>
    </lineage>
</organism>
<dbReference type="GO" id="GO:0005762">
    <property type="term" value="C:mitochondrial large ribosomal subunit"/>
    <property type="evidence" value="ECO:0007669"/>
    <property type="project" value="TreeGrafter"/>
</dbReference>
<dbReference type="EMBL" id="JAEPRB010000068">
    <property type="protein sequence ID" value="KAG2223081.1"/>
    <property type="molecule type" value="Genomic_DNA"/>
</dbReference>
<keyword evidence="6" id="KW-0687">Ribonucleoprotein</keyword>
<keyword evidence="5" id="KW-0496">Mitochondrion</keyword>
<dbReference type="AlphaFoldDB" id="A0A8H7S7P1"/>
<evidence type="ECO:0000259" key="9">
    <source>
        <dbReference type="Pfam" id="PF11788"/>
    </source>
</evidence>
<comment type="caution">
    <text evidence="10">The sequence shown here is derived from an EMBL/GenBank/DDBJ whole genome shotgun (WGS) entry which is preliminary data.</text>
</comment>
<evidence type="ECO:0000256" key="5">
    <source>
        <dbReference type="ARBA" id="ARBA00023128"/>
    </source>
</evidence>
<dbReference type="InterPro" id="IPR040008">
    <property type="entry name" value="Ribosomal_mL46"/>
</dbReference>
<dbReference type="GO" id="GO:0003735">
    <property type="term" value="F:structural constituent of ribosome"/>
    <property type="evidence" value="ECO:0007669"/>
    <property type="project" value="InterPro"/>
</dbReference>
<sequence>MFSRASRVVCSRSFSTVAPLRVPLVIKNNRILASVILSRAPQITRDSTSFEKAYFDYKEKIERQNATTFPTEFYFKKGSLAERRWKEEEAARRDAMSNSQTSLTEAAAKTQAQLEQNDTAAASMNKVEKASRLTEADIKKDVKSLDRALQRTLYLVVHKPEDTQHPWQFPQGQIDSAEYLHEAAERQLEDDCGKDMDVWFVGRQPVSFYKKAASKGSEEPGSKTFFMKARVYAGQIQPNKQVSDFAWVTKEELPNYLSSDYYNAIKDSLSEL</sequence>
<comment type="similarity">
    <text evidence="2">Belongs to the mitochondrion-specific ribosomal protein mL46 family.</text>
</comment>
<evidence type="ECO:0000256" key="4">
    <source>
        <dbReference type="ARBA" id="ARBA00022980"/>
    </source>
</evidence>
<comment type="subcellular location">
    <subcellularLocation>
        <location evidence="1">Mitochondrion</location>
    </subcellularLocation>
</comment>
<dbReference type="SUPFAM" id="SSF55811">
    <property type="entry name" value="Nudix"/>
    <property type="match status" value="1"/>
</dbReference>
<reference evidence="10 11" key="1">
    <citation type="submission" date="2020-12" db="EMBL/GenBank/DDBJ databases">
        <title>Metabolic potential, ecology and presence of endohyphal bacteria is reflected in genomic diversity of Mucoromycotina.</title>
        <authorList>
            <person name="Muszewska A."/>
            <person name="Okrasinska A."/>
            <person name="Steczkiewicz K."/>
            <person name="Drgas O."/>
            <person name="Orlowska M."/>
            <person name="Perlinska-Lenart U."/>
            <person name="Aleksandrzak-Piekarczyk T."/>
            <person name="Szatraj K."/>
            <person name="Zielenkiewicz U."/>
            <person name="Pilsyk S."/>
            <person name="Malc E."/>
            <person name="Mieczkowski P."/>
            <person name="Kruszewska J.S."/>
            <person name="Biernat P."/>
            <person name="Pawlowska J."/>
        </authorList>
    </citation>
    <scope>NUCLEOTIDE SEQUENCE [LARGE SCALE GENOMIC DNA]</scope>
    <source>
        <strain evidence="10 11">CBS 142.35</strain>
    </source>
</reference>
<name>A0A8H7S7P1_9FUNG</name>
<proteinExistence type="inferred from homology"/>
<evidence type="ECO:0000313" key="10">
    <source>
        <dbReference type="EMBL" id="KAG2223081.1"/>
    </source>
</evidence>
<evidence type="ECO:0000256" key="3">
    <source>
        <dbReference type="ARBA" id="ARBA00022946"/>
    </source>
</evidence>
<evidence type="ECO:0000256" key="6">
    <source>
        <dbReference type="ARBA" id="ARBA00023274"/>
    </source>
</evidence>
<evidence type="ECO:0000259" key="8">
    <source>
        <dbReference type="Pfam" id="PF00293"/>
    </source>
</evidence>
<evidence type="ECO:0000256" key="2">
    <source>
        <dbReference type="ARBA" id="ARBA00009070"/>
    </source>
</evidence>
<feature type="domain" description="Large ribosomal subunit protein mL46 N-terminal" evidence="9">
    <location>
        <begin position="30"/>
        <end position="137"/>
    </location>
</feature>
<dbReference type="InterPro" id="IPR033650">
    <property type="entry name" value="Ribosomal_mL46_NUDIX"/>
</dbReference>
<dbReference type="Pfam" id="PF00293">
    <property type="entry name" value="NUDIX"/>
    <property type="match status" value="1"/>
</dbReference>
<dbReference type="InterPro" id="IPR015797">
    <property type="entry name" value="NUDIX_hydrolase-like_dom_sf"/>
</dbReference>